<protein>
    <submittedName>
        <fullName evidence="1">Uncharacterized protein</fullName>
    </submittedName>
</protein>
<gene>
    <name evidence="1" type="ORF">METZ01_LOCUS370660</name>
</gene>
<feature type="non-terminal residue" evidence="1">
    <location>
        <position position="1"/>
    </location>
</feature>
<accession>A0A382T6W7</accession>
<reference evidence="1" key="1">
    <citation type="submission" date="2018-05" db="EMBL/GenBank/DDBJ databases">
        <authorList>
            <person name="Lanie J.A."/>
            <person name="Ng W.-L."/>
            <person name="Kazmierczak K.M."/>
            <person name="Andrzejewski T.M."/>
            <person name="Davidsen T.M."/>
            <person name="Wayne K.J."/>
            <person name="Tettelin H."/>
            <person name="Glass J.I."/>
            <person name="Rusch D."/>
            <person name="Podicherti R."/>
            <person name="Tsui H.-C.T."/>
            <person name="Winkler M.E."/>
        </authorList>
    </citation>
    <scope>NUCLEOTIDE SEQUENCE</scope>
</reference>
<sequence>DQPPLSLVSVFSGKTRKPARLIVASRTASGGRSRRRTG</sequence>
<dbReference type="EMBL" id="UINC01134329">
    <property type="protein sequence ID" value="SVD17806.1"/>
    <property type="molecule type" value="Genomic_DNA"/>
</dbReference>
<proteinExistence type="predicted"/>
<organism evidence="1">
    <name type="scientific">marine metagenome</name>
    <dbReference type="NCBI Taxonomy" id="408172"/>
    <lineage>
        <taxon>unclassified sequences</taxon>
        <taxon>metagenomes</taxon>
        <taxon>ecological metagenomes</taxon>
    </lineage>
</organism>
<evidence type="ECO:0000313" key="1">
    <source>
        <dbReference type="EMBL" id="SVD17806.1"/>
    </source>
</evidence>
<feature type="non-terminal residue" evidence="1">
    <location>
        <position position="38"/>
    </location>
</feature>
<name>A0A382T6W7_9ZZZZ</name>
<dbReference type="AlphaFoldDB" id="A0A382T6W7"/>